<proteinExistence type="predicted"/>
<organism evidence="1 2">
    <name type="scientific">Meloidogyne enterolobii</name>
    <name type="common">Root-knot nematode worm</name>
    <name type="synonym">Meloidogyne mayaguensis</name>
    <dbReference type="NCBI Taxonomy" id="390850"/>
    <lineage>
        <taxon>Eukaryota</taxon>
        <taxon>Metazoa</taxon>
        <taxon>Ecdysozoa</taxon>
        <taxon>Nematoda</taxon>
        <taxon>Chromadorea</taxon>
        <taxon>Rhabditida</taxon>
        <taxon>Tylenchina</taxon>
        <taxon>Tylenchomorpha</taxon>
        <taxon>Tylenchoidea</taxon>
        <taxon>Meloidogynidae</taxon>
        <taxon>Meloidogyninae</taxon>
        <taxon>Meloidogyne</taxon>
    </lineage>
</organism>
<dbReference type="EMBL" id="CAVMJV010000054">
    <property type="protein sequence ID" value="CAK5084538.1"/>
    <property type="molecule type" value="Genomic_DNA"/>
</dbReference>
<gene>
    <name evidence="1" type="ORF">MENTE1834_LOCUS31932</name>
</gene>
<keyword evidence="2" id="KW-1185">Reference proteome</keyword>
<evidence type="ECO:0000313" key="1">
    <source>
        <dbReference type="EMBL" id="CAK5084538.1"/>
    </source>
</evidence>
<sequence>MSNNKIGNTLENSKEKTTSTEIKEEKKIEEKSEMQQNDSDDSDEFSDVVVIGNDFLRKIRLPREIGLGGFLTKFSCRFGLYSQEPTRKF</sequence>
<reference evidence="1" key="1">
    <citation type="submission" date="2023-11" db="EMBL/GenBank/DDBJ databases">
        <authorList>
            <person name="Poullet M."/>
        </authorList>
    </citation>
    <scope>NUCLEOTIDE SEQUENCE</scope>
    <source>
        <strain evidence="1">E1834</strain>
    </source>
</reference>
<comment type="caution">
    <text evidence="1">The sequence shown here is derived from an EMBL/GenBank/DDBJ whole genome shotgun (WGS) entry which is preliminary data.</text>
</comment>
<dbReference type="Proteomes" id="UP001497535">
    <property type="component" value="Unassembled WGS sequence"/>
</dbReference>
<name>A0ACB1A0A8_MELEN</name>
<evidence type="ECO:0000313" key="2">
    <source>
        <dbReference type="Proteomes" id="UP001497535"/>
    </source>
</evidence>
<protein>
    <submittedName>
        <fullName evidence="1">Uncharacterized protein</fullName>
    </submittedName>
</protein>
<accession>A0ACB1A0A8</accession>